<sequence length="342" mass="37746">MQPPQQQQQQPFSYIFVGRRTFYLFSSIKDVAGLRWAVNGQQVQLLRFADDQFGAHDLLAAVCVVEEGNWGEMGEVIELAGQCGNRELPVTLSAADINAHANKTAYVSVPRVLAQLKMVGRHVHFSDNHSLQLFHHGNGQVRAIIDEPGFRLQVDPPLPAGHLYQRHRQPHDPPVLSSFAKFMVIDYLRETHQINHTGIRLNRGVGGGRVNELLTESPHTPVAGCTTTMSLKGRERRLVLTDSSHPFVAWIDIWDRGNTGPVRRLCVRVVCSNTASRSPLSWLAWYWGRWDHSYSTDKYNSNRSSSNDADDGSGDEIGDRVDDGSGEGDGGEGGAAEAEGGG</sequence>
<dbReference type="Proteomes" id="UP000041254">
    <property type="component" value="Unassembled WGS sequence"/>
</dbReference>
<dbReference type="AlphaFoldDB" id="A0A0G4FVN4"/>
<feature type="compositionally biased region" description="Gly residues" evidence="1">
    <location>
        <begin position="331"/>
        <end position="342"/>
    </location>
</feature>
<protein>
    <submittedName>
        <fullName evidence="2">Uncharacterized protein</fullName>
    </submittedName>
</protein>
<organism evidence="2 3">
    <name type="scientific">Vitrella brassicaformis (strain CCMP3155)</name>
    <dbReference type="NCBI Taxonomy" id="1169540"/>
    <lineage>
        <taxon>Eukaryota</taxon>
        <taxon>Sar</taxon>
        <taxon>Alveolata</taxon>
        <taxon>Colpodellida</taxon>
        <taxon>Vitrellaceae</taxon>
        <taxon>Vitrella</taxon>
    </lineage>
</organism>
<dbReference type="VEuPathDB" id="CryptoDB:Vbra_4495"/>
<feature type="region of interest" description="Disordered" evidence="1">
    <location>
        <begin position="298"/>
        <end position="342"/>
    </location>
</feature>
<gene>
    <name evidence="2" type="ORF">Vbra_4495</name>
</gene>
<reference evidence="2 3" key="1">
    <citation type="submission" date="2014-11" db="EMBL/GenBank/DDBJ databases">
        <authorList>
            <person name="Zhu J."/>
            <person name="Qi W."/>
            <person name="Song R."/>
        </authorList>
    </citation>
    <scope>NUCLEOTIDE SEQUENCE [LARGE SCALE GENOMIC DNA]</scope>
</reference>
<dbReference type="InParanoid" id="A0A0G4FVN4"/>
<evidence type="ECO:0000313" key="2">
    <source>
        <dbReference type="EMBL" id="CEM18614.1"/>
    </source>
</evidence>
<proteinExistence type="predicted"/>
<accession>A0A0G4FVN4</accession>
<dbReference type="PhylomeDB" id="A0A0G4FVN4"/>
<name>A0A0G4FVN4_VITBC</name>
<keyword evidence="3" id="KW-1185">Reference proteome</keyword>
<evidence type="ECO:0000313" key="3">
    <source>
        <dbReference type="Proteomes" id="UP000041254"/>
    </source>
</evidence>
<dbReference type="EMBL" id="CDMY01000504">
    <property type="protein sequence ID" value="CEM18614.1"/>
    <property type="molecule type" value="Genomic_DNA"/>
</dbReference>
<evidence type="ECO:0000256" key="1">
    <source>
        <dbReference type="SAM" id="MobiDB-lite"/>
    </source>
</evidence>